<name>A0ABW0CVW9_STRCD</name>
<dbReference type="Pfam" id="PF00480">
    <property type="entry name" value="ROK"/>
    <property type="match status" value="1"/>
</dbReference>
<dbReference type="InterPro" id="IPR043129">
    <property type="entry name" value="ATPase_NBD"/>
</dbReference>
<comment type="caution">
    <text evidence="2">The sequence shown here is derived from an EMBL/GenBank/DDBJ whole genome shotgun (WGS) entry which is preliminary data.</text>
</comment>
<comment type="similarity">
    <text evidence="1">Belongs to the ROK (NagC/XylR) family.</text>
</comment>
<dbReference type="InterPro" id="IPR036388">
    <property type="entry name" value="WH-like_DNA-bd_sf"/>
</dbReference>
<proteinExistence type="inferred from homology"/>
<evidence type="ECO:0000313" key="3">
    <source>
        <dbReference type="Proteomes" id="UP001596263"/>
    </source>
</evidence>
<dbReference type="EMBL" id="JBHSKM010000028">
    <property type="protein sequence ID" value="MFC5218946.1"/>
    <property type="molecule type" value="Genomic_DNA"/>
</dbReference>
<dbReference type="Gene3D" id="3.30.420.40">
    <property type="match status" value="2"/>
</dbReference>
<dbReference type="Pfam" id="PF13412">
    <property type="entry name" value="HTH_24"/>
    <property type="match status" value="1"/>
</dbReference>
<dbReference type="InterPro" id="IPR036390">
    <property type="entry name" value="WH_DNA-bd_sf"/>
</dbReference>
<dbReference type="SUPFAM" id="SSF53067">
    <property type="entry name" value="Actin-like ATPase domain"/>
    <property type="match status" value="1"/>
</dbReference>
<dbReference type="Gene3D" id="1.10.10.10">
    <property type="entry name" value="Winged helix-like DNA-binding domain superfamily/Winged helix DNA-binding domain"/>
    <property type="match status" value="1"/>
</dbReference>
<organism evidence="2 3">
    <name type="scientific">Streptomyces coerulescens</name>
    <dbReference type="NCBI Taxonomy" id="29304"/>
    <lineage>
        <taxon>Bacteria</taxon>
        <taxon>Bacillati</taxon>
        <taxon>Actinomycetota</taxon>
        <taxon>Actinomycetes</taxon>
        <taxon>Kitasatosporales</taxon>
        <taxon>Streptomycetaceae</taxon>
        <taxon>Streptomyces</taxon>
    </lineage>
</organism>
<keyword evidence="3" id="KW-1185">Reference proteome</keyword>
<sequence length="383" mass="39985">MAADSRLARRINDRMALDLIAAAGRLSRTQLREQIGLAQPSVIDLVNRLLDAELIRVAGESDERTRGPRPQMYAIAGERAYVAGVHGSTGAIHAVVGDVSGWTSPTVSIPDPRLQDDPAPQVEAAIDAAFAAAGLAKHPLTAVVIGTGGAIDLSTGDIGHAPGLRHWQAHFIAPVRERLGCPVHLEREITLAAVAEDRFGGEESPERFALLWVGDGLGISCIDQGVPFRGFWGAAGEIGYLPLPSVGPDPAPPHTFQDLAGSSAVLALAHAHGLSDPTAEGAVRTAVEQGCQPFLEELADRLALGLHAIATVIDPGNVVLSGSTAAAGGADLAERVEAALASRTWQQVQVLHAKYAHGEEAILRAALLLATEHGRDAVWGRAA</sequence>
<dbReference type="RefSeq" id="WP_380862220.1">
    <property type="nucleotide sequence ID" value="NZ_JBHSKM010000028.1"/>
</dbReference>
<protein>
    <submittedName>
        <fullName evidence="2">ROK family transcriptional regulator</fullName>
    </submittedName>
</protein>
<evidence type="ECO:0000313" key="2">
    <source>
        <dbReference type="EMBL" id="MFC5218946.1"/>
    </source>
</evidence>
<gene>
    <name evidence="2" type="ORF">ACFPQ9_34395</name>
</gene>
<evidence type="ECO:0000256" key="1">
    <source>
        <dbReference type="ARBA" id="ARBA00006479"/>
    </source>
</evidence>
<dbReference type="SUPFAM" id="SSF46785">
    <property type="entry name" value="Winged helix' DNA-binding domain"/>
    <property type="match status" value="1"/>
</dbReference>
<dbReference type="InterPro" id="IPR000600">
    <property type="entry name" value="ROK"/>
</dbReference>
<dbReference type="PANTHER" id="PTHR18964:SF149">
    <property type="entry name" value="BIFUNCTIONAL UDP-N-ACETYLGLUCOSAMINE 2-EPIMERASE_N-ACETYLMANNOSAMINE KINASE"/>
    <property type="match status" value="1"/>
</dbReference>
<dbReference type="Proteomes" id="UP001596263">
    <property type="component" value="Unassembled WGS sequence"/>
</dbReference>
<reference evidence="3" key="1">
    <citation type="journal article" date="2019" name="Int. J. Syst. Evol. Microbiol.">
        <title>The Global Catalogue of Microorganisms (GCM) 10K type strain sequencing project: providing services to taxonomists for standard genome sequencing and annotation.</title>
        <authorList>
            <consortium name="The Broad Institute Genomics Platform"/>
            <consortium name="The Broad Institute Genome Sequencing Center for Infectious Disease"/>
            <person name="Wu L."/>
            <person name="Ma J."/>
        </authorList>
    </citation>
    <scope>NUCLEOTIDE SEQUENCE [LARGE SCALE GENOMIC DNA]</scope>
    <source>
        <strain evidence="3">KCTC 42586</strain>
    </source>
</reference>
<dbReference type="PANTHER" id="PTHR18964">
    <property type="entry name" value="ROK (REPRESSOR, ORF, KINASE) FAMILY"/>
    <property type="match status" value="1"/>
</dbReference>
<accession>A0ABW0CVW9</accession>